<dbReference type="PIRSF" id="PIRSF006232">
    <property type="entry name" value="Pirin"/>
    <property type="match status" value="1"/>
</dbReference>
<evidence type="ECO:0000256" key="3">
    <source>
        <dbReference type="RuleBase" id="RU003457"/>
    </source>
</evidence>
<dbReference type="AlphaFoldDB" id="A0A842HIZ9"/>
<dbReference type="InterPro" id="IPR003829">
    <property type="entry name" value="Pirin_N_dom"/>
</dbReference>
<evidence type="ECO:0000256" key="1">
    <source>
        <dbReference type="ARBA" id="ARBA00008416"/>
    </source>
</evidence>
<dbReference type="CDD" id="cd02910">
    <property type="entry name" value="cupin_Yhhw_N"/>
    <property type="match status" value="1"/>
</dbReference>
<evidence type="ECO:0000313" key="7">
    <source>
        <dbReference type="Proteomes" id="UP000546464"/>
    </source>
</evidence>
<keyword evidence="2" id="KW-0408">Iron</keyword>
<name>A0A842HIZ9_9BACT</name>
<proteinExistence type="inferred from homology"/>
<keyword evidence="2" id="KW-0479">Metal-binding</keyword>
<dbReference type="EMBL" id="JACHVB010000064">
    <property type="protein sequence ID" value="MBC2596349.1"/>
    <property type="molecule type" value="Genomic_DNA"/>
</dbReference>
<evidence type="ECO:0000313" key="6">
    <source>
        <dbReference type="EMBL" id="MBC2596349.1"/>
    </source>
</evidence>
<evidence type="ECO:0000256" key="2">
    <source>
        <dbReference type="PIRSR" id="PIRSR006232-1"/>
    </source>
</evidence>
<dbReference type="InterPro" id="IPR014710">
    <property type="entry name" value="RmlC-like_jellyroll"/>
</dbReference>
<feature type="binding site" evidence="2">
    <location>
        <position position="107"/>
    </location>
    <ligand>
        <name>Fe cation</name>
        <dbReference type="ChEBI" id="CHEBI:24875"/>
    </ligand>
</feature>
<reference evidence="6 7" key="1">
    <citation type="submission" date="2020-07" db="EMBL/GenBank/DDBJ databases">
        <authorList>
            <person name="Feng X."/>
        </authorList>
    </citation>
    <scope>NUCLEOTIDE SEQUENCE [LARGE SCALE GENOMIC DNA]</scope>
    <source>
        <strain evidence="6 7">JCM31066</strain>
    </source>
</reference>
<evidence type="ECO:0000259" key="5">
    <source>
        <dbReference type="Pfam" id="PF17954"/>
    </source>
</evidence>
<feature type="domain" description="Pirin N-terminal" evidence="4">
    <location>
        <begin position="17"/>
        <end position="125"/>
    </location>
</feature>
<dbReference type="Gene3D" id="2.60.120.10">
    <property type="entry name" value="Jelly Rolls"/>
    <property type="match status" value="2"/>
</dbReference>
<sequence length="238" mass="26141">MSTTASSLRIRRAADRGHADHGWLDTWHSFSFANYHDPAHMGYRALRVINDDRIAPGRGFGMHPHRDMEIFSYVLDGHLQHEDSMGNGRVLGRGQVQLMSAGRGVQHSEFNPSAEESARLLQIWIHPREHGLTPGYTEWQPSPAQADAPKVLIISPDGREDSATIHQEVDIYRLRLAPGQSATHELAPGRGVWLQIAEGALTLNGETLREGDGASLETPGTLTLTAESAAEALLMDFA</sequence>
<dbReference type="Pfam" id="PF17954">
    <property type="entry name" value="Pirin_C_2"/>
    <property type="match status" value="1"/>
</dbReference>
<feature type="binding site" evidence="2">
    <location>
        <position position="65"/>
    </location>
    <ligand>
        <name>Fe cation</name>
        <dbReference type="ChEBI" id="CHEBI:24875"/>
    </ligand>
</feature>
<gene>
    <name evidence="6" type="ORF">H5P28_18940</name>
</gene>
<feature type="binding site" evidence="2">
    <location>
        <position position="109"/>
    </location>
    <ligand>
        <name>Fe cation</name>
        <dbReference type="ChEBI" id="CHEBI:24875"/>
    </ligand>
</feature>
<comment type="cofactor">
    <cofactor evidence="2">
        <name>Fe cation</name>
        <dbReference type="ChEBI" id="CHEBI:24875"/>
    </cofactor>
    <text evidence="2">Binds 1 Fe cation per subunit.</text>
</comment>
<dbReference type="RefSeq" id="WP_185677259.1">
    <property type="nucleotide sequence ID" value="NZ_JACHVB010000064.1"/>
</dbReference>
<comment type="caution">
    <text evidence="6">The sequence shown here is derived from an EMBL/GenBank/DDBJ whole genome shotgun (WGS) entry which is preliminary data.</text>
</comment>
<dbReference type="GO" id="GO:0046872">
    <property type="term" value="F:metal ion binding"/>
    <property type="evidence" value="ECO:0007669"/>
    <property type="project" value="UniProtKB-KW"/>
</dbReference>
<dbReference type="CDD" id="cd20311">
    <property type="entry name" value="cupin_Yhhw_C"/>
    <property type="match status" value="1"/>
</dbReference>
<dbReference type="Proteomes" id="UP000546464">
    <property type="component" value="Unassembled WGS sequence"/>
</dbReference>
<dbReference type="PANTHER" id="PTHR43212:SF3">
    <property type="entry name" value="QUERCETIN 2,3-DIOXYGENASE"/>
    <property type="match status" value="1"/>
</dbReference>
<organism evidence="6 7">
    <name type="scientific">Ruficoccus amylovorans</name>
    <dbReference type="NCBI Taxonomy" id="1804625"/>
    <lineage>
        <taxon>Bacteria</taxon>
        <taxon>Pseudomonadati</taxon>
        <taxon>Verrucomicrobiota</taxon>
        <taxon>Opitutia</taxon>
        <taxon>Puniceicoccales</taxon>
        <taxon>Cerasicoccaceae</taxon>
        <taxon>Ruficoccus</taxon>
    </lineage>
</organism>
<feature type="domain" description="Quercetin 2,3-dioxygenase C-terminal cupin" evidence="5">
    <location>
        <begin position="152"/>
        <end position="236"/>
    </location>
</feature>
<dbReference type="InterPro" id="IPR011051">
    <property type="entry name" value="RmlC_Cupin_sf"/>
</dbReference>
<comment type="similarity">
    <text evidence="1 3">Belongs to the pirin family.</text>
</comment>
<feature type="binding site" evidence="2">
    <location>
        <position position="63"/>
    </location>
    <ligand>
        <name>Fe cation</name>
        <dbReference type="ChEBI" id="CHEBI:24875"/>
    </ligand>
</feature>
<keyword evidence="7" id="KW-1185">Reference proteome</keyword>
<dbReference type="PANTHER" id="PTHR43212">
    <property type="entry name" value="QUERCETIN 2,3-DIOXYGENASE"/>
    <property type="match status" value="1"/>
</dbReference>
<dbReference type="InterPro" id="IPR041602">
    <property type="entry name" value="Quercetinase_C"/>
</dbReference>
<dbReference type="InterPro" id="IPR012093">
    <property type="entry name" value="Pirin"/>
</dbReference>
<protein>
    <submittedName>
        <fullName evidence="6">Pirin family protein</fullName>
    </submittedName>
</protein>
<dbReference type="Pfam" id="PF02678">
    <property type="entry name" value="Pirin"/>
    <property type="match status" value="1"/>
</dbReference>
<dbReference type="SUPFAM" id="SSF51182">
    <property type="entry name" value="RmlC-like cupins"/>
    <property type="match status" value="1"/>
</dbReference>
<evidence type="ECO:0000259" key="4">
    <source>
        <dbReference type="Pfam" id="PF02678"/>
    </source>
</evidence>
<accession>A0A842HIZ9</accession>